<organism evidence="2 3">
    <name type="scientific">Streblomastix strix</name>
    <dbReference type="NCBI Taxonomy" id="222440"/>
    <lineage>
        <taxon>Eukaryota</taxon>
        <taxon>Metamonada</taxon>
        <taxon>Preaxostyla</taxon>
        <taxon>Oxymonadida</taxon>
        <taxon>Streblomastigidae</taxon>
        <taxon>Streblomastix</taxon>
    </lineage>
</organism>
<dbReference type="EMBL" id="SNRW01001794">
    <property type="protein sequence ID" value="KAA6394999.1"/>
    <property type="molecule type" value="Genomic_DNA"/>
</dbReference>
<feature type="compositionally biased region" description="Polar residues" evidence="1">
    <location>
        <begin position="1"/>
        <end position="22"/>
    </location>
</feature>
<gene>
    <name evidence="2" type="ORF">EZS28_009476</name>
</gene>
<evidence type="ECO:0000313" key="2">
    <source>
        <dbReference type="EMBL" id="KAA6394999.1"/>
    </source>
</evidence>
<evidence type="ECO:0000313" key="3">
    <source>
        <dbReference type="Proteomes" id="UP000324800"/>
    </source>
</evidence>
<feature type="compositionally biased region" description="Basic and acidic residues" evidence="1">
    <location>
        <begin position="442"/>
        <end position="460"/>
    </location>
</feature>
<name>A0A5J4WL16_9EUKA</name>
<feature type="region of interest" description="Disordered" evidence="1">
    <location>
        <begin position="376"/>
        <end position="460"/>
    </location>
</feature>
<dbReference type="AlphaFoldDB" id="A0A5J4WL16"/>
<accession>A0A5J4WL16</accession>
<feature type="compositionally biased region" description="Basic residues" evidence="1">
    <location>
        <begin position="418"/>
        <end position="434"/>
    </location>
</feature>
<feature type="compositionally biased region" description="Polar residues" evidence="1">
    <location>
        <begin position="395"/>
        <end position="417"/>
    </location>
</feature>
<feature type="region of interest" description="Disordered" evidence="1">
    <location>
        <begin position="1"/>
        <end position="30"/>
    </location>
</feature>
<protein>
    <submittedName>
        <fullName evidence="2">Uncharacterized protein</fullName>
    </submittedName>
</protein>
<dbReference type="Proteomes" id="UP000324800">
    <property type="component" value="Unassembled WGS sequence"/>
</dbReference>
<evidence type="ECO:0000256" key="1">
    <source>
        <dbReference type="SAM" id="MobiDB-lite"/>
    </source>
</evidence>
<proteinExistence type="predicted"/>
<reference evidence="2 3" key="1">
    <citation type="submission" date="2019-03" db="EMBL/GenBank/DDBJ databases">
        <title>Single cell metagenomics reveals metabolic interactions within the superorganism composed of flagellate Streblomastix strix and complex community of Bacteroidetes bacteria on its surface.</title>
        <authorList>
            <person name="Treitli S.C."/>
            <person name="Kolisko M."/>
            <person name="Husnik F."/>
            <person name="Keeling P."/>
            <person name="Hampl V."/>
        </authorList>
    </citation>
    <scope>NUCLEOTIDE SEQUENCE [LARGE SCALE GENOMIC DNA]</scope>
    <source>
        <strain evidence="2">ST1C</strain>
    </source>
</reference>
<comment type="caution">
    <text evidence="2">The sequence shown here is derived from an EMBL/GenBank/DDBJ whole genome shotgun (WGS) entry which is preliminary data.</text>
</comment>
<sequence length="460" mass="52811">MATQTDQDTILASQSSLTQGPNKESETPHAFGKRSVTKLDIFERLSGIPDDDNASEHEMVDIEDDFMNSIELRVQFDPITGGIFILEQNEPVAEVKAQGFYSKSGRRLLGTQFKLTTLDEQRAWLASINSDVEKMRMQLIQSSSSDPPIFRSQGINEETLILPKITPRKRVTADENEIIQQNSEISPIITQTIAEQRTPVIIRSIADEFEEQRNKYAKFQSKEEEIATRKLLQLLEGVVNCEAKSFDPLAFDMNPMERQILYQETQWKLANRMWKLLKVAPSAFGERTVFRIAIESSTQVQQVFLDIIHMASKGQLQGIMDKLVKGYKLSLLATGDAQRVREQRVGGIQTRSEKVEIFSETQKQRQSEIKKLKKEGFQESRFSNQRMSPLERGNYKSNQSNRNPFPNNYNSYQSKRQANQRKMTKGNVKGKRFFQKLGSNMMEKDKSDEEMDNKDPENDI</sequence>